<dbReference type="GO" id="GO:0004812">
    <property type="term" value="F:aminoacyl-tRNA ligase activity"/>
    <property type="evidence" value="ECO:0007669"/>
    <property type="project" value="UniProtKB-KW"/>
</dbReference>
<keyword evidence="2 3" id="KW-0694">RNA-binding</keyword>
<keyword evidence="1 3" id="KW-0820">tRNA-binding</keyword>
<dbReference type="PANTHER" id="PTHR11586">
    <property type="entry name" value="TRNA-AMINOACYLATION COFACTOR ARC1 FAMILY MEMBER"/>
    <property type="match status" value="1"/>
</dbReference>
<evidence type="ECO:0000313" key="6">
    <source>
        <dbReference type="EMBL" id="TNJ27128.1"/>
    </source>
</evidence>
<gene>
    <name evidence="6" type="ORF">GMRT_12792</name>
</gene>
<dbReference type="PANTHER" id="PTHR11586:SF37">
    <property type="entry name" value="TRNA-BINDING DOMAIN-CONTAINING PROTEIN"/>
    <property type="match status" value="1"/>
</dbReference>
<accession>A0A4Z1SU33</accession>
<feature type="region of interest" description="Disordered" evidence="4">
    <location>
        <begin position="15"/>
        <end position="47"/>
    </location>
</feature>
<dbReference type="VEuPathDB" id="GiardiaDB:GMRT_12792"/>
<dbReference type="EMBL" id="VDLU01000004">
    <property type="protein sequence ID" value="TNJ27128.1"/>
    <property type="molecule type" value="Genomic_DNA"/>
</dbReference>
<dbReference type="Proteomes" id="UP000315496">
    <property type="component" value="Chromosome 4"/>
</dbReference>
<evidence type="ECO:0000259" key="5">
    <source>
        <dbReference type="PROSITE" id="PS50886"/>
    </source>
</evidence>
<dbReference type="OrthoDB" id="10255023at2759"/>
<dbReference type="InterPro" id="IPR051270">
    <property type="entry name" value="Tyrosine-tRNA_ligase_regulator"/>
</dbReference>
<evidence type="ECO:0000256" key="3">
    <source>
        <dbReference type="PROSITE-ProRule" id="PRU00209"/>
    </source>
</evidence>
<reference evidence="6 7" key="1">
    <citation type="submission" date="2019-05" db="EMBL/GenBank/DDBJ databases">
        <title>The compact genome of Giardia muris reveals important steps in the evolution of intestinal protozoan parasites.</title>
        <authorList>
            <person name="Xu F."/>
            <person name="Jimenez-Gonzalez A."/>
            <person name="Einarsson E."/>
            <person name="Astvaldsson A."/>
            <person name="Peirasmaki D."/>
            <person name="Eckmann L."/>
            <person name="Andersson J.O."/>
            <person name="Svard S.G."/>
            <person name="Jerlstrom-Hultqvist J."/>
        </authorList>
    </citation>
    <scope>NUCLEOTIDE SEQUENCE [LARGE SCALE GENOMIC DNA]</scope>
    <source>
        <strain evidence="6 7">Roberts-Thomson</strain>
    </source>
</reference>
<protein>
    <submittedName>
        <fullName evidence="6">Methionyl-tRNA synthetase</fullName>
    </submittedName>
</protein>
<organism evidence="6 7">
    <name type="scientific">Giardia muris</name>
    <dbReference type="NCBI Taxonomy" id="5742"/>
    <lineage>
        <taxon>Eukaryota</taxon>
        <taxon>Metamonada</taxon>
        <taxon>Diplomonadida</taxon>
        <taxon>Hexamitidae</taxon>
        <taxon>Giardiinae</taxon>
        <taxon>Giardia</taxon>
    </lineage>
</organism>
<keyword evidence="7" id="KW-1185">Reference proteome</keyword>
<evidence type="ECO:0000313" key="7">
    <source>
        <dbReference type="Proteomes" id="UP000315496"/>
    </source>
</evidence>
<evidence type="ECO:0000256" key="4">
    <source>
        <dbReference type="SAM" id="MobiDB-lite"/>
    </source>
</evidence>
<dbReference type="SUPFAM" id="SSF50249">
    <property type="entry name" value="Nucleic acid-binding proteins"/>
    <property type="match status" value="1"/>
</dbReference>
<dbReference type="GO" id="GO:0000049">
    <property type="term" value="F:tRNA binding"/>
    <property type="evidence" value="ECO:0007669"/>
    <property type="project" value="UniProtKB-UniRule"/>
</dbReference>
<dbReference type="Gene3D" id="2.40.50.140">
    <property type="entry name" value="Nucleic acid-binding proteins"/>
    <property type="match status" value="1"/>
</dbReference>
<name>A0A4Z1SU33_GIAMU</name>
<feature type="domain" description="TRNA-binding" evidence="5">
    <location>
        <begin position="58"/>
        <end position="165"/>
    </location>
</feature>
<comment type="caution">
    <text evidence="6">The sequence shown here is derived from an EMBL/GenBank/DDBJ whole genome shotgun (WGS) entry which is preliminary data.</text>
</comment>
<dbReference type="InterPro" id="IPR012340">
    <property type="entry name" value="NA-bd_OB-fold"/>
</dbReference>
<dbReference type="PROSITE" id="PS50886">
    <property type="entry name" value="TRBD"/>
    <property type="match status" value="1"/>
</dbReference>
<evidence type="ECO:0000256" key="1">
    <source>
        <dbReference type="ARBA" id="ARBA00022555"/>
    </source>
</evidence>
<dbReference type="AlphaFoldDB" id="A0A4Z1SU33"/>
<dbReference type="InterPro" id="IPR002547">
    <property type="entry name" value="tRNA-bd_dom"/>
</dbReference>
<proteinExistence type="predicted"/>
<dbReference type="Pfam" id="PF01588">
    <property type="entry name" value="tRNA_bind"/>
    <property type="match status" value="1"/>
</dbReference>
<keyword evidence="6" id="KW-0030">Aminoacyl-tRNA synthetase</keyword>
<keyword evidence="6" id="KW-0436">Ligase</keyword>
<evidence type="ECO:0000256" key="2">
    <source>
        <dbReference type="ARBA" id="ARBA00022884"/>
    </source>
</evidence>
<sequence>MEELVHDVESCMRKVEAHLGEGRGPGGAPSSEKPQEPRQPKQSKAIAPSLDLPAPVAAFMKCDIRVATITSCQVPDFSEKLLLLTIDIGGGETRDFASGIAKYYSPDDLVGKKIMAILNLKPRPMVGGAVVSNAMLFCGSTGEGDEAIVRVCWPPQDAPAGTRIYPDGYEAALPNPPPTADPKKNFGRMTDCLTVKDGKVVLGAVEVRAGTWGSVTVEVADGAHVR</sequence>